<sequence>MSSRKIHDLPSIILRKKKTLGLTKIGQCGTILLNDGQWPKEMGMPPGSNDCWNCGTAVADPQKPKCLCGHKWQLLLGDKACNCGACRYKRGEKPRQSSRAPLVMIVTDGRYLAG</sequence>
<dbReference type="Proteomes" id="UP000228750">
    <property type="component" value="Unassembled WGS sequence"/>
</dbReference>
<dbReference type="AlphaFoldDB" id="A0A2M7V475"/>
<name>A0A2M7V475_9BACT</name>
<proteinExistence type="predicted"/>
<accession>A0A2M7V475</accession>
<comment type="caution">
    <text evidence="1">The sequence shown here is derived from an EMBL/GenBank/DDBJ whole genome shotgun (WGS) entry which is preliminary data.</text>
</comment>
<evidence type="ECO:0000313" key="1">
    <source>
        <dbReference type="EMBL" id="PIZ93348.1"/>
    </source>
</evidence>
<protein>
    <submittedName>
        <fullName evidence="1">Uncharacterized protein</fullName>
    </submittedName>
</protein>
<reference evidence="2" key="1">
    <citation type="submission" date="2017-09" db="EMBL/GenBank/DDBJ databases">
        <title>Depth-based differentiation of microbial function through sediment-hosted aquifers and enrichment of novel symbionts in the deep terrestrial subsurface.</title>
        <authorList>
            <person name="Probst A.J."/>
            <person name="Ladd B."/>
            <person name="Jarett J.K."/>
            <person name="Geller-Mcgrath D.E."/>
            <person name="Sieber C.M.K."/>
            <person name="Emerson J.B."/>
            <person name="Anantharaman K."/>
            <person name="Thomas B.C."/>
            <person name="Malmstrom R."/>
            <person name="Stieglmeier M."/>
            <person name="Klingl A."/>
            <person name="Woyke T."/>
            <person name="Ryan C.M."/>
            <person name="Banfield J.F."/>
        </authorList>
    </citation>
    <scope>NUCLEOTIDE SEQUENCE [LARGE SCALE GENOMIC DNA]</scope>
</reference>
<evidence type="ECO:0000313" key="2">
    <source>
        <dbReference type="Proteomes" id="UP000228750"/>
    </source>
</evidence>
<organism evidence="1 2">
    <name type="scientific">Candidatus Magasanikbacteria bacterium CG_4_10_14_0_2_um_filter_41_10</name>
    <dbReference type="NCBI Taxonomy" id="1974638"/>
    <lineage>
        <taxon>Bacteria</taxon>
        <taxon>Candidatus Magasanikiibacteriota</taxon>
    </lineage>
</organism>
<dbReference type="EMBL" id="PFPJ01000051">
    <property type="protein sequence ID" value="PIZ93348.1"/>
    <property type="molecule type" value="Genomic_DNA"/>
</dbReference>
<gene>
    <name evidence="1" type="ORF">COX82_02735</name>
</gene>